<evidence type="ECO:0000313" key="8">
    <source>
        <dbReference type="Proteomes" id="UP001556631"/>
    </source>
</evidence>
<reference evidence="7 8" key="1">
    <citation type="submission" date="2024-07" db="EMBL/GenBank/DDBJ databases">
        <authorList>
            <person name="Lee S."/>
            <person name="Kang M."/>
        </authorList>
    </citation>
    <scope>NUCLEOTIDE SEQUENCE [LARGE SCALE GENOMIC DNA]</scope>
    <source>
        <strain evidence="7 8">DS6</strain>
    </source>
</reference>
<feature type="transmembrane region" description="Helical" evidence="5">
    <location>
        <begin position="20"/>
        <end position="41"/>
    </location>
</feature>
<feature type="transmembrane region" description="Helical" evidence="5">
    <location>
        <begin position="240"/>
        <end position="259"/>
    </location>
</feature>
<sequence>MANLSTTLPDERAPMSHREILQAMSGLMLAMFVAIMSSTIVSNALPRIVAELHGTQTGYTWVAASTLLTMTASTPIWGKLADLFSKKLLMQLALGIYVAASLVAGLSPSMGMLIGSRAVQGVGVGGVMAMVQIVMASIVSPRERGKYSGYIGATFALATVLGPLIGGVIVDSSVGWRGCFYVGAPIAVIAFLLLQRTLHVPTIKREVHIDYLGAFFIVAGVSVLLIWVSLAGQQFAWGSWQTGAMVVGGLVLLAIAIFVEATVAREPIIPLPLFKDRTVALSTTASIFIGFAMMGATYYTSEYFQQSRGLSPTKAGLMSIFMVGGLSFSSIVVGRMITKTGRWRKWLISGGVLVVVGLGLLGTIDGETGKLWIGLFMILLGMGLGATNQNLVLAVQNNAKQEAVGAATAVVSFFRSMGGAIGVSALGAVLNSQTTSGFLHHVDVLAAAKQLTPADQSALAKMASGGVPEVSTMPDHLRAAFESAFGAATGHLFLIAAPFALAALVCILFIKEQRLRTSLKDLSDERIDPEVAVELELGELSERVRS</sequence>
<feature type="transmembrane region" description="Helical" evidence="5">
    <location>
        <begin position="403"/>
        <end position="430"/>
    </location>
</feature>
<dbReference type="Proteomes" id="UP001556631">
    <property type="component" value="Unassembled WGS sequence"/>
</dbReference>
<evidence type="ECO:0000256" key="4">
    <source>
        <dbReference type="ARBA" id="ARBA00023136"/>
    </source>
</evidence>
<feature type="transmembrane region" description="Helical" evidence="5">
    <location>
        <begin position="88"/>
        <end position="106"/>
    </location>
</feature>
<dbReference type="InterPro" id="IPR036259">
    <property type="entry name" value="MFS_trans_sf"/>
</dbReference>
<dbReference type="Pfam" id="PF07690">
    <property type="entry name" value="MFS_1"/>
    <property type="match status" value="1"/>
</dbReference>
<evidence type="ECO:0000256" key="3">
    <source>
        <dbReference type="ARBA" id="ARBA00022989"/>
    </source>
</evidence>
<feature type="transmembrane region" description="Helical" evidence="5">
    <location>
        <begin position="370"/>
        <end position="391"/>
    </location>
</feature>
<feature type="transmembrane region" description="Helical" evidence="5">
    <location>
        <begin position="315"/>
        <end position="334"/>
    </location>
</feature>
<feature type="transmembrane region" description="Helical" evidence="5">
    <location>
        <begin position="118"/>
        <end position="138"/>
    </location>
</feature>
<comment type="subcellular location">
    <subcellularLocation>
        <location evidence="1">Cell membrane</location>
        <topology evidence="1">Multi-pass membrane protein</topology>
    </subcellularLocation>
</comment>
<dbReference type="RefSeq" id="WP_367994030.1">
    <property type="nucleotide sequence ID" value="NZ_JBFPJR010000015.1"/>
</dbReference>
<feature type="transmembrane region" description="Helical" evidence="5">
    <location>
        <begin position="346"/>
        <end position="364"/>
    </location>
</feature>
<evidence type="ECO:0000313" key="7">
    <source>
        <dbReference type="EMBL" id="MEX0428065.1"/>
    </source>
</evidence>
<protein>
    <submittedName>
        <fullName evidence="7">MFS transporter</fullName>
    </submittedName>
</protein>
<feature type="transmembrane region" description="Helical" evidence="5">
    <location>
        <begin position="61"/>
        <end position="81"/>
    </location>
</feature>
<comment type="caution">
    <text evidence="7">The sequence shown here is derived from an EMBL/GenBank/DDBJ whole genome shotgun (WGS) entry which is preliminary data.</text>
</comment>
<organism evidence="7 8">
    <name type="scientific">Nocardioides eburneus</name>
    <dbReference type="NCBI Taxonomy" id="3231482"/>
    <lineage>
        <taxon>Bacteria</taxon>
        <taxon>Bacillati</taxon>
        <taxon>Actinomycetota</taxon>
        <taxon>Actinomycetes</taxon>
        <taxon>Propionibacteriales</taxon>
        <taxon>Nocardioidaceae</taxon>
        <taxon>Nocardioides</taxon>
    </lineage>
</organism>
<feature type="transmembrane region" description="Helical" evidence="5">
    <location>
        <begin position="279"/>
        <end position="300"/>
    </location>
</feature>
<keyword evidence="4 5" id="KW-0472">Membrane</keyword>
<dbReference type="PANTHER" id="PTHR23501:SF197">
    <property type="entry name" value="COMD"/>
    <property type="match status" value="1"/>
</dbReference>
<dbReference type="SUPFAM" id="SSF103473">
    <property type="entry name" value="MFS general substrate transporter"/>
    <property type="match status" value="1"/>
</dbReference>
<dbReference type="Gene3D" id="1.20.1720.10">
    <property type="entry name" value="Multidrug resistance protein D"/>
    <property type="match status" value="1"/>
</dbReference>
<feature type="transmembrane region" description="Helical" evidence="5">
    <location>
        <begin position="175"/>
        <end position="195"/>
    </location>
</feature>
<dbReference type="CDD" id="cd17502">
    <property type="entry name" value="MFS_Azr1_MDR_like"/>
    <property type="match status" value="1"/>
</dbReference>
<dbReference type="InterPro" id="IPR020846">
    <property type="entry name" value="MFS_dom"/>
</dbReference>
<dbReference type="PANTHER" id="PTHR23501">
    <property type="entry name" value="MAJOR FACILITATOR SUPERFAMILY"/>
    <property type="match status" value="1"/>
</dbReference>
<dbReference type="EMBL" id="JBFPJR010000015">
    <property type="protein sequence ID" value="MEX0428065.1"/>
    <property type="molecule type" value="Genomic_DNA"/>
</dbReference>
<keyword evidence="2 5" id="KW-0812">Transmembrane</keyword>
<gene>
    <name evidence="7" type="ORF">AB3X52_10590</name>
</gene>
<feature type="domain" description="Major facilitator superfamily (MFS) profile" evidence="6">
    <location>
        <begin position="23"/>
        <end position="514"/>
    </location>
</feature>
<accession>A0ABV3T1C0</accession>
<keyword evidence="8" id="KW-1185">Reference proteome</keyword>
<dbReference type="InterPro" id="IPR011701">
    <property type="entry name" value="MFS"/>
</dbReference>
<evidence type="ECO:0000256" key="2">
    <source>
        <dbReference type="ARBA" id="ARBA00022692"/>
    </source>
</evidence>
<evidence type="ECO:0000259" key="6">
    <source>
        <dbReference type="PROSITE" id="PS50850"/>
    </source>
</evidence>
<feature type="transmembrane region" description="Helical" evidence="5">
    <location>
        <begin position="150"/>
        <end position="169"/>
    </location>
</feature>
<feature type="transmembrane region" description="Helical" evidence="5">
    <location>
        <begin position="207"/>
        <end position="228"/>
    </location>
</feature>
<evidence type="ECO:0000256" key="1">
    <source>
        <dbReference type="ARBA" id="ARBA00004651"/>
    </source>
</evidence>
<dbReference type="Gene3D" id="1.20.1250.20">
    <property type="entry name" value="MFS general substrate transporter like domains"/>
    <property type="match status" value="1"/>
</dbReference>
<dbReference type="PROSITE" id="PS50850">
    <property type="entry name" value="MFS"/>
    <property type="match status" value="1"/>
</dbReference>
<evidence type="ECO:0000256" key="5">
    <source>
        <dbReference type="SAM" id="Phobius"/>
    </source>
</evidence>
<name>A0ABV3T1C0_9ACTN</name>
<proteinExistence type="predicted"/>
<keyword evidence="3 5" id="KW-1133">Transmembrane helix</keyword>
<feature type="transmembrane region" description="Helical" evidence="5">
    <location>
        <begin position="491"/>
        <end position="510"/>
    </location>
</feature>
<dbReference type="PRINTS" id="PR01036">
    <property type="entry name" value="TCRTETB"/>
</dbReference>